<feature type="region of interest" description="Disordered" evidence="1">
    <location>
        <begin position="20"/>
        <end position="68"/>
    </location>
</feature>
<dbReference type="OrthoDB" id="311468at2759"/>
<feature type="compositionally biased region" description="Basic and acidic residues" evidence="1">
    <location>
        <begin position="20"/>
        <end position="49"/>
    </location>
</feature>
<organism evidence="2 3">
    <name type="scientific">Cryptosporidium meleagridis</name>
    <dbReference type="NCBI Taxonomy" id="93969"/>
    <lineage>
        <taxon>Eukaryota</taxon>
        <taxon>Sar</taxon>
        <taxon>Alveolata</taxon>
        <taxon>Apicomplexa</taxon>
        <taxon>Conoidasida</taxon>
        <taxon>Coccidia</taxon>
        <taxon>Eucoccidiorida</taxon>
        <taxon>Eimeriorina</taxon>
        <taxon>Cryptosporidiidae</taxon>
        <taxon>Cryptosporidium</taxon>
    </lineage>
</organism>
<name>A0A2P4Z068_9CRYT</name>
<protein>
    <submittedName>
        <fullName evidence="2">Uncharacterized protein</fullName>
    </submittedName>
</protein>
<evidence type="ECO:0000313" key="3">
    <source>
        <dbReference type="Proteomes" id="UP000236928"/>
    </source>
</evidence>
<reference evidence="2 3" key="1">
    <citation type="submission" date="2014-04" db="EMBL/GenBank/DDBJ databases">
        <title>Comparative Genomics of Cryptosporidium Species.</title>
        <authorList>
            <person name="Silva J.C."/>
            <person name="Su Q."/>
            <person name="Chalmers R."/>
            <person name="Chibucos M.C."/>
            <person name="Elwin K."/>
            <person name="Godinez A."/>
            <person name="Guo F."/>
            <person name="Huynh K."/>
            <person name="Orvis J."/>
            <person name="Ott S."/>
            <person name="Sadzewicz L."/>
            <person name="Sengamalay N."/>
            <person name="Shetty A."/>
            <person name="Sun M."/>
            <person name="Tallon L."/>
            <person name="Xiao L."/>
            <person name="Zhang H."/>
            <person name="Fraser C.M."/>
            <person name="Zhu G."/>
            <person name="Kissinger J."/>
            <person name="Widmer G."/>
        </authorList>
    </citation>
    <scope>NUCLEOTIDE SEQUENCE [LARGE SCALE GENOMIC DNA]</scope>
    <source>
        <strain evidence="2 3">UKMEL1</strain>
    </source>
</reference>
<gene>
    <name evidence="2" type="ORF">CmeUKMEL1_07185</name>
</gene>
<dbReference type="Proteomes" id="UP000236928">
    <property type="component" value="Unassembled WGS sequence"/>
</dbReference>
<proteinExistence type="predicted"/>
<dbReference type="AlphaFoldDB" id="A0A2P4Z068"/>
<keyword evidence="3" id="KW-1185">Reference proteome</keyword>
<sequence length="194" mass="22958">MKEVTDDIYSRVRKVKFKRIGLDPSKKSNQGEKVDHCNSKKDKYDEHQHSVSFNSKSEEKKKKGEGRIITSNTTVQGFHTKFQQELKIGDYIEIEHPNTLIKESRQVVNIVSERTLIVDREFSFDLVSTSEYYYYTNDNDKDLDILNKSNTYSYREKDGMFKYKTVVKSVNSKLSREDILDIRAKKQRDKYCWI</sequence>
<accession>A0A2P4Z068</accession>
<dbReference type="EMBL" id="JIBK01000013">
    <property type="protein sequence ID" value="POM83396.1"/>
    <property type="molecule type" value="Genomic_DNA"/>
</dbReference>
<feature type="compositionally biased region" description="Basic and acidic residues" evidence="1">
    <location>
        <begin position="56"/>
        <end position="66"/>
    </location>
</feature>
<evidence type="ECO:0000313" key="2">
    <source>
        <dbReference type="EMBL" id="POM83396.1"/>
    </source>
</evidence>
<comment type="caution">
    <text evidence="2">The sequence shown here is derived from an EMBL/GenBank/DDBJ whole genome shotgun (WGS) entry which is preliminary data.</text>
</comment>
<dbReference type="VEuPathDB" id="CryptoDB:CmeUKMEL1_07185"/>
<evidence type="ECO:0000256" key="1">
    <source>
        <dbReference type="SAM" id="MobiDB-lite"/>
    </source>
</evidence>